<dbReference type="EMBL" id="CP058601">
    <property type="protein sequence ID" value="QLG50009.1"/>
    <property type="molecule type" value="Genomic_DNA"/>
</dbReference>
<dbReference type="PROSITE" id="PS51318">
    <property type="entry name" value="TAT"/>
    <property type="match status" value="1"/>
</dbReference>
<protein>
    <submittedName>
        <fullName evidence="1">Uncharacterized protein</fullName>
    </submittedName>
</protein>
<evidence type="ECO:0000313" key="2">
    <source>
        <dbReference type="Proteomes" id="UP000509241"/>
    </source>
</evidence>
<proteinExistence type="predicted"/>
<organism evidence="1 2">
    <name type="scientific">Natrinema halophilum</name>
    <dbReference type="NCBI Taxonomy" id="1699371"/>
    <lineage>
        <taxon>Archaea</taxon>
        <taxon>Methanobacteriati</taxon>
        <taxon>Methanobacteriota</taxon>
        <taxon>Stenosarchaea group</taxon>
        <taxon>Halobacteria</taxon>
        <taxon>Halobacteriales</taxon>
        <taxon>Natrialbaceae</taxon>
        <taxon>Natrinema</taxon>
    </lineage>
</organism>
<dbReference type="AlphaFoldDB" id="A0A7D5GTB8"/>
<evidence type="ECO:0000313" key="1">
    <source>
        <dbReference type="EMBL" id="QLG50009.1"/>
    </source>
</evidence>
<name>A0A7D5GTB8_9EURY</name>
<dbReference type="GeneID" id="56034558"/>
<dbReference type="KEGG" id="haly:HYG82_14665"/>
<keyword evidence="2" id="KW-1185">Reference proteome</keyword>
<sequence>MVEDDAQVTGIEEVSQVSVSRRRMLQASTTTIGGVGIASNASAHGGSDPCEQVVPDLAIVNRDDQPRSVEVATENDDAAPMHGHRTMRIEPGDTRTIDAISSAVEEDRVHAMVDEDETVVQELAALRPERFRHGIQITIHSGETRVETQHADLPPVEQARMLARCEE</sequence>
<gene>
    <name evidence="1" type="ORF">HYG82_14665</name>
</gene>
<dbReference type="Proteomes" id="UP000509241">
    <property type="component" value="Chromosome"/>
</dbReference>
<accession>A0A7D5GTB8</accession>
<reference evidence="1 2" key="1">
    <citation type="submission" date="2020-07" db="EMBL/GenBank/DDBJ databases">
        <authorList>
            <person name="Cui H."/>
        </authorList>
    </citation>
    <scope>NUCLEOTIDE SEQUENCE [LARGE SCALE GENOMIC DNA]</scope>
    <source>
        <strain evidence="1 2">YPL8</strain>
    </source>
</reference>
<dbReference type="RefSeq" id="WP_179262103.1">
    <property type="nucleotide sequence ID" value="NZ_CP058601.1"/>
</dbReference>
<dbReference type="InterPro" id="IPR006311">
    <property type="entry name" value="TAT_signal"/>
</dbReference>